<gene>
    <name evidence="2" type="ORF">GCM10017577_06300</name>
</gene>
<organism evidence="2 3">
    <name type="scientific">Pseudonocardia halophobica</name>
    <dbReference type="NCBI Taxonomy" id="29401"/>
    <lineage>
        <taxon>Bacteria</taxon>
        <taxon>Bacillati</taxon>
        <taxon>Actinomycetota</taxon>
        <taxon>Actinomycetes</taxon>
        <taxon>Pseudonocardiales</taxon>
        <taxon>Pseudonocardiaceae</taxon>
        <taxon>Pseudonocardia</taxon>
    </lineage>
</organism>
<sequence>MSVSSSFRRVSPLPGQPVRPDRDDGRDEWQGCAGRFARAAAAPGSRVRDIGVYDSRPPRVRDVGPCSASEARTTVGSMNGLSFLIPDAGAITAPTVRRQSTGALR</sequence>
<evidence type="ECO:0000256" key="1">
    <source>
        <dbReference type="SAM" id="MobiDB-lite"/>
    </source>
</evidence>
<evidence type="ECO:0000313" key="3">
    <source>
        <dbReference type="Proteomes" id="UP001143463"/>
    </source>
</evidence>
<keyword evidence="3" id="KW-1185">Reference proteome</keyword>
<dbReference type="EMBL" id="BSFQ01000002">
    <property type="protein sequence ID" value="GLL09490.1"/>
    <property type="molecule type" value="Genomic_DNA"/>
</dbReference>
<reference evidence="2" key="1">
    <citation type="journal article" date="2014" name="Int. J. Syst. Evol. Microbiol.">
        <title>Complete genome sequence of Corynebacterium casei LMG S-19264T (=DSM 44701T), isolated from a smear-ripened cheese.</title>
        <authorList>
            <consortium name="US DOE Joint Genome Institute (JGI-PGF)"/>
            <person name="Walter F."/>
            <person name="Albersmeier A."/>
            <person name="Kalinowski J."/>
            <person name="Ruckert C."/>
        </authorList>
    </citation>
    <scope>NUCLEOTIDE SEQUENCE</scope>
    <source>
        <strain evidence="2">VKM Ac-1069</strain>
    </source>
</reference>
<reference evidence="2" key="2">
    <citation type="submission" date="2023-01" db="EMBL/GenBank/DDBJ databases">
        <authorList>
            <person name="Sun Q."/>
            <person name="Evtushenko L."/>
        </authorList>
    </citation>
    <scope>NUCLEOTIDE SEQUENCE</scope>
    <source>
        <strain evidence="2">VKM Ac-1069</strain>
    </source>
</reference>
<protein>
    <submittedName>
        <fullName evidence="2">Uncharacterized protein</fullName>
    </submittedName>
</protein>
<accession>A0A9W6NTP3</accession>
<dbReference type="Proteomes" id="UP001143463">
    <property type="component" value="Unassembled WGS sequence"/>
</dbReference>
<name>A0A9W6NTP3_9PSEU</name>
<evidence type="ECO:0000313" key="2">
    <source>
        <dbReference type="EMBL" id="GLL09490.1"/>
    </source>
</evidence>
<dbReference type="AlphaFoldDB" id="A0A9W6NTP3"/>
<feature type="region of interest" description="Disordered" evidence="1">
    <location>
        <begin position="1"/>
        <end position="29"/>
    </location>
</feature>
<proteinExistence type="predicted"/>
<comment type="caution">
    <text evidence="2">The sequence shown here is derived from an EMBL/GenBank/DDBJ whole genome shotgun (WGS) entry which is preliminary data.</text>
</comment>
<feature type="compositionally biased region" description="Basic and acidic residues" evidence="1">
    <location>
        <begin position="19"/>
        <end position="29"/>
    </location>
</feature>